<evidence type="ECO:0000313" key="3">
    <source>
        <dbReference type="Proteomes" id="UP001221558"/>
    </source>
</evidence>
<accession>A0ABY7WLA5</accession>
<reference evidence="2 3" key="1">
    <citation type="submission" date="2023-02" db="EMBL/GenBank/DDBJ databases">
        <title>Genome sequence of Sphingobacterium sp. KACC 22765.</title>
        <authorList>
            <person name="Kim S."/>
            <person name="Heo J."/>
            <person name="Kwon S.-W."/>
        </authorList>
    </citation>
    <scope>NUCLEOTIDE SEQUENCE [LARGE SCALE GENOMIC DNA]</scope>
    <source>
        <strain evidence="2 3">KACC 22765</strain>
    </source>
</reference>
<sequence length="196" mass="23119">MRRLVVGMLFCLTALLMNACASGDRYKPESQLNEEEQAEFKYQIVRLAGHLPKRAKQETKFEERFDSVYRAQANHMQLDKYFVNDKDGYTYFEVSRMAPSFKKKYVATGGRLKRNTAGELEEYEEIYRTWKMERPQLAEKTALFFSEMVAGKDLSPYYTDNVGDTEHIEFPDKNTYYDKAARKWQTRSPEYRSSLD</sequence>
<dbReference type="EMBL" id="CP117880">
    <property type="protein sequence ID" value="WDF69765.1"/>
    <property type="molecule type" value="Genomic_DNA"/>
</dbReference>
<feature type="signal peptide" evidence="1">
    <location>
        <begin position="1"/>
        <end position="19"/>
    </location>
</feature>
<evidence type="ECO:0000256" key="1">
    <source>
        <dbReference type="SAM" id="SignalP"/>
    </source>
</evidence>
<evidence type="ECO:0000313" key="2">
    <source>
        <dbReference type="EMBL" id="WDF69765.1"/>
    </source>
</evidence>
<name>A0ABY7WLA5_9SPHI</name>
<feature type="chain" id="PRO_5046487432" evidence="1">
    <location>
        <begin position="20"/>
        <end position="196"/>
    </location>
</feature>
<keyword evidence="1" id="KW-0732">Signal</keyword>
<dbReference type="Proteomes" id="UP001221558">
    <property type="component" value="Chromosome"/>
</dbReference>
<protein>
    <submittedName>
        <fullName evidence="2">Uncharacterized protein</fullName>
    </submittedName>
</protein>
<dbReference type="RefSeq" id="WP_274268477.1">
    <property type="nucleotide sequence ID" value="NZ_CP117880.1"/>
</dbReference>
<gene>
    <name evidence="2" type="ORF">PQ465_05135</name>
</gene>
<organism evidence="2 3">
    <name type="scientific">Sphingobacterium oryzagri</name>
    <dbReference type="NCBI Taxonomy" id="3025669"/>
    <lineage>
        <taxon>Bacteria</taxon>
        <taxon>Pseudomonadati</taxon>
        <taxon>Bacteroidota</taxon>
        <taxon>Sphingobacteriia</taxon>
        <taxon>Sphingobacteriales</taxon>
        <taxon>Sphingobacteriaceae</taxon>
        <taxon>Sphingobacterium</taxon>
    </lineage>
</organism>
<keyword evidence="3" id="KW-1185">Reference proteome</keyword>
<proteinExistence type="predicted"/>